<dbReference type="GO" id="GO:0005737">
    <property type="term" value="C:cytoplasm"/>
    <property type="evidence" value="ECO:0007669"/>
    <property type="project" value="TreeGrafter"/>
</dbReference>
<evidence type="ECO:0000256" key="2">
    <source>
        <dbReference type="ARBA" id="ARBA00005080"/>
    </source>
</evidence>
<keyword evidence="7" id="KW-1185">Reference proteome</keyword>
<dbReference type="RefSeq" id="WP_134482888.1">
    <property type="nucleotide sequence ID" value="NZ_LR216287.1"/>
</dbReference>
<accession>A0A484I9E7</accession>
<dbReference type="Gene3D" id="3.30.1130.10">
    <property type="match status" value="1"/>
</dbReference>
<evidence type="ECO:0000259" key="5">
    <source>
        <dbReference type="Pfam" id="PF01227"/>
    </source>
</evidence>
<dbReference type="GO" id="GO:0046654">
    <property type="term" value="P:tetrahydrofolate biosynthetic process"/>
    <property type="evidence" value="ECO:0007669"/>
    <property type="project" value="InterPro"/>
</dbReference>
<evidence type="ECO:0000256" key="1">
    <source>
        <dbReference type="ARBA" id="ARBA00001052"/>
    </source>
</evidence>
<comment type="pathway">
    <text evidence="2">Cofactor biosynthesis; 7,8-dihydroneopterin triphosphate biosynthesis; 7,8-dihydroneopterin triphosphate from GTP: step 1/1.</text>
</comment>
<comment type="catalytic activity">
    <reaction evidence="1">
        <text>GTP + H2O = 7,8-dihydroneopterin 3'-triphosphate + formate + H(+)</text>
        <dbReference type="Rhea" id="RHEA:17473"/>
        <dbReference type="ChEBI" id="CHEBI:15377"/>
        <dbReference type="ChEBI" id="CHEBI:15378"/>
        <dbReference type="ChEBI" id="CHEBI:15740"/>
        <dbReference type="ChEBI" id="CHEBI:37565"/>
        <dbReference type="ChEBI" id="CHEBI:58462"/>
        <dbReference type="EC" id="3.5.4.16"/>
    </reaction>
</comment>
<dbReference type="EC" id="3.5.4.16" evidence="3"/>
<dbReference type="GeneID" id="39420062"/>
<reference evidence="6 7" key="1">
    <citation type="submission" date="2019-02" db="EMBL/GenBank/DDBJ databases">
        <authorList>
            <person name="Lehtovirta-Morley E L."/>
        </authorList>
    </citation>
    <scope>NUCLEOTIDE SEQUENCE [LARGE SCALE GENOMIC DNA]</scope>
    <source>
        <strain evidence="6">NFRAN1</strain>
    </source>
</reference>
<name>A0A484I9E7_9ARCH</name>
<dbReference type="OrthoDB" id="8438at2157"/>
<dbReference type="GO" id="GO:0006729">
    <property type="term" value="P:tetrahydrobiopterin biosynthetic process"/>
    <property type="evidence" value="ECO:0007669"/>
    <property type="project" value="TreeGrafter"/>
</dbReference>
<evidence type="ECO:0000313" key="7">
    <source>
        <dbReference type="Proteomes" id="UP000294299"/>
    </source>
</evidence>
<dbReference type="Proteomes" id="UP000294299">
    <property type="component" value="Chromosome NFRAN"/>
</dbReference>
<keyword evidence="4 6" id="KW-0378">Hydrolase</keyword>
<proteinExistence type="predicted"/>
<dbReference type="FunFam" id="3.30.1130.10:FF:000001">
    <property type="entry name" value="GTP cyclohydrolase 1"/>
    <property type="match status" value="1"/>
</dbReference>
<feature type="domain" description="GTP cyclohydrolase I" evidence="5">
    <location>
        <begin position="47"/>
        <end position="198"/>
    </location>
</feature>
<dbReference type="EMBL" id="LR216287">
    <property type="protein sequence ID" value="VFJ12867.1"/>
    <property type="molecule type" value="Genomic_DNA"/>
</dbReference>
<dbReference type="PROSITE" id="PS00860">
    <property type="entry name" value="GTP_CYCLOHYDROL_1_2"/>
    <property type="match status" value="1"/>
</dbReference>
<dbReference type="GO" id="GO:0008270">
    <property type="term" value="F:zinc ion binding"/>
    <property type="evidence" value="ECO:0007669"/>
    <property type="project" value="TreeGrafter"/>
</dbReference>
<dbReference type="InterPro" id="IPR018234">
    <property type="entry name" value="GTP_CycHdrlase_I_CS"/>
</dbReference>
<dbReference type="GO" id="GO:0005525">
    <property type="term" value="F:GTP binding"/>
    <property type="evidence" value="ECO:0007669"/>
    <property type="project" value="TreeGrafter"/>
</dbReference>
<dbReference type="InterPro" id="IPR020602">
    <property type="entry name" value="GTP_CycHdrlase_I_dom"/>
</dbReference>
<evidence type="ECO:0000313" key="6">
    <source>
        <dbReference type="EMBL" id="VFJ12867.1"/>
    </source>
</evidence>
<dbReference type="PANTHER" id="PTHR11109:SF7">
    <property type="entry name" value="GTP CYCLOHYDROLASE 1"/>
    <property type="match status" value="1"/>
</dbReference>
<organism evidence="6 7">
    <name type="scientific">Candidatus Nitrosocosmicus franklandianus</name>
    <dbReference type="NCBI Taxonomy" id="1798806"/>
    <lineage>
        <taxon>Archaea</taxon>
        <taxon>Nitrososphaerota</taxon>
        <taxon>Nitrososphaeria</taxon>
        <taxon>Nitrososphaerales</taxon>
        <taxon>Nitrososphaeraceae</taxon>
        <taxon>Candidatus Nitrosocosmicus</taxon>
    </lineage>
</organism>
<dbReference type="GO" id="GO:0003934">
    <property type="term" value="F:GTP cyclohydrolase I activity"/>
    <property type="evidence" value="ECO:0007669"/>
    <property type="project" value="UniProtKB-EC"/>
</dbReference>
<dbReference type="InterPro" id="IPR043133">
    <property type="entry name" value="GTP-CH-I_C/QueF"/>
</dbReference>
<protein>
    <recommendedName>
        <fullName evidence="3">GTP cyclohydrolase I</fullName>
        <ecNumber evidence="3">3.5.4.16</ecNumber>
    </recommendedName>
</protein>
<gene>
    <name evidence="6" type="primary">folE</name>
    <name evidence="6" type="ORF">NFRAN_0545</name>
</gene>
<dbReference type="PANTHER" id="PTHR11109">
    <property type="entry name" value="GTP CYCLOHYDROLASE I"/>
    <property type="match status" value="1"/>
</dbReference>
<sequence>MVVKEKLKLKSKGLNDDVLLDASRDEFNSIINGYYRLIGGEDKNYDKETSRRLRAFGEELYRKRAYDKFTAFKADHDDMIIGNHLRLFSFCEHHLLPFFGEVAIGYIPNNKIFGLSKFQRLVDKVSSKPQLQERLTYQILEEIKNRLEPKGVGVVIKAIHTCVFARGTQSTSAEFTTSAVDGIFKENNNTKQEFFSIINSDGRLRL</sequence>
<dbReference type="Pfam" id="PF01227">
    <property type="entry name" value="GTP_cyclohydroI"/>
    <property type="match status" value="1"/>
</dbReference>
<evidence type="ECO:0000256" key="3">
    <source>
        <dbReference type="ARBA" id="ARBA00012715"/>
    </source>
</evidence>
<dbReference type="AlphaFoldDB" id="A0A484I9E7"/>
<dbReference type="SUPFAM" id="SSF55620">
    <property type="entry name" value="Tetrahydrobiopterin biosynthesis enzymes-like"/>
    <property type="match status" value="1"/>
</dbReference>
<dbReference type="UniPathway" id="UPA00848">
    <property type="reaction ID" value="UER00151"/>
</dbReference>
<dbReference type="InterPro" id="IPR001474">
    <property type="entry name" value="GTP_CycHdrlase_I"/>
</dbReference>
<dbReference type="KEGG" id="nfn:NFRAN_0545"/>
<evidence type="ECO:0000256" key="4">
    <source>
        <dbReference type="ARBA" id="ARBA00022801"/>
    </source>
</evidence>